<evidence type="ECO:0000256" key="7">
    <source>
        <dbReference type="ARBA" id="ARBA00033367"/>
    </source>
</evidence>
<comment type="caution">
    <text evidence="12">The sequence shown here is derived from an EMBL/GenBank/DDBJ whole genome shotgun (WGS) entry which is preliminary data.</text>
</comment>
<feature type="domain" description="Glycosyl hydrolase family 32 N-terminal" evidence="10">
    <location>
        <begin position="41"/>
        <end position="343"/>
    </location>
</feature>
<dbReference type="EC" id="3.2.1.26" evidence="3 8"/>
<dbReference type="Gene3D" id="2.60.120.560">
    <property type="entry name" value="Exo-inulinase, domain 1"/>
    <property type="match status" value="1"/>
</dbReference>
<reference evidence="12 13" key="1">
    <citation type="submission" date="2017-05" db="EMBL/GenBank/DDBJ databases">
        <title>The Genome Sequence of Enterococcus mundtii 6B1_DIV0119.</title>
        <authorList>
            <consortium name="The Broad Institute Genomics Platform"/>
            <consortium name="The Broad Institute Genomic Center for Infectious Diseases"/>
            <person name="Earl A."/>
            <person name="Manson A."/>
            <person name="Schwartman J."/>
            <person name="Gilmore M."/>
            <person name="Abouelleil A."/>
            <person name="Cao P."/>
            <person name="Chapman S."/>
            <person name="Cusick C."/>
            <person name="Shea T."/>
            <person name="Young S."/>
            <person name="Neafsey D."/>
            <person name="Nusbaum C."/>
            <person name="Birren B."/>
        </authorList>
    </citation>
    <scope>NUCLEOTIDE SEQUENCE [LARGE SCALE GENOMIC DNA]</scope>
    <source>
        <strain evidence="12 13">6B1_DIV0119</strain>
    </source>
</reference>
<dbReference type="Proteomes" id="UP000195024">
    <property type="component" value="Unassembled WGS sequence"/>
</dbReference>
<evidence type="ECO:0000313" key="13">
    <source>
        <dbReference type="Proteomes" id="UP000195024"/>
    </source>
</evidence>
<dbReference type="GO" id="GO:0005985">
    <property type="term" value="P:sucrose metabolic process"/>
    <property type="evidence" value="ECO:0007669"/>
    <property type="project" value="UniProtKB-UniPathway"/>
</dbReference>
<evidence type="ECO:0000256" key="9">
    <source>
        <dbReference type="RuleBase" id="RU365015"/>
    </source>
</evidence>
<dbReference type="EMBL" id="NGMS01000001">
    <property type="protein sequence ID" value="OTP28541.1"/>
    <property type="molecule type" value="Genomic_DNA"/>
</dbReference>
<comment type="function">
    <text evidence="9">Enables the bacterium to metabolize sucrose as a sole carbon source.</text>
</comment>
<accession>A0A1I4PLD7</accession>
<keyword evidence="9" id="KW-0119">Carbohydrate metabolism</keyword>
<evidence type="ECO:0000256" key="6">
    <source>
        <dbReference type="ARBA" id="ARBA00023295"/>
    </source>
</evidence>
<organism evidence="12 13">
    <name type="scientific">Enterococcus mundtii</name>
    <dbReference type="NCBI Taxonomy" id="53346"/>
    <lineage>
        <taxon>Bacteria</taxon>
        <taxon>Bacillati</taxon>
        <taxon>Bacillota</taxon>
        <taxon>Bacilli</taxon>
        <taxon>Lactobacillales</taxon>
        <taxon>Enterococcaceae</taxon>
        <taxon>Enterococcus</taxon>
    </lineage>
</organism>
<evidence type="ECO:0000256" key="4">
    <source>
        <dbReference type="ARBA" id="ARBA00019623"/>
    </source>
</evidence>
<keyword evidence="9" id="KW-0963">Cytoplasm</keyword>
<evidence type="ECO:0000256" key="5">
    <source>
        <dbReference type="ARBA" id="ARBA00022801"/>
    </source>
</evidence>
<dbReference type="NCBIfam" id="TIGR01322">
    <property type="entry name" value="scrB_fam"/>
    <property type="match status" value="1"/>
</dbReference>
<evidence type="ECO:0000259" key="10">
    <source>
        <dbReference type="Pfam" id="PF00251"/>
    </source>
</evidence>
<proteinExistence type="inferred from homology"/>
<dbReference type="Pfam" id="PF00251">
    <property type="entry name" value="Glyco_hydro_32N"/>
    <property type="match status" value="1"/>
</dbReference>
<dbReference type="InterPro" id="IPR018053">
    <property type="entry name" value="Glyco_hydro_32_AS"/>
</dbReference>
<dbReference type="AlphaFoldDB" id="A0A1I4PLD7"/>
<dbReference type="PANTHER" id="PTHR43101">
    <property type="entry name" value="BETA-FRUCTOSIDASE"/>
    <property type="match status" value="1"/>
</dbReference>
<evidence type="ECO:0000256" key="3">
    <source>
        <dbReference type="ARBA" id="ARBA00012758"/>
    </source>
</evidence>
<feature type="domain" description="Glycosyl hydrolase family 32 C-terminal" evidence="11">
    <location>
        <begin position="361"/>
        <end position="471"/>
    </location>
</feature>
<dbReference type="GO" id="GO:0004564">
    <property type="term" value="F:beta-fructofuranosidase activity"/>
    <property type="evidence" value="ECO:0007669"/>
    <property type="project" value="UniProtKB-EC"/>
</dbReference>
<dbReference type="RefSeq" id="WP_074801258.1">
    <property type="nucleotide sequence ID" value="NZ_FOUC01000017.1"/>
</dbReference>
<dbReference type="Gene3D" id="2.115.10.20">
    <property type="entry name" value="Glycosyl hydrolase domain, family 43"/>
    <property type="match status" value="1"/>
</dbReference>
<evidence type="ECO:0000256" key="2">
    <source>
        <dbReference type="ARBA" id="ARBA00009902"/>
    </source>
</evidence>
<keyword evidence="5 8" id="KW-0378">Hydrolase</keyword>
<dbReference type="GO" id="GO:0005737">
    <property type="term" value="C:cytoplasm"/>
    <property type="evidence" value="ECO:0007669"/>
    <property type="project" value="UniProtKB-SubCell"/>
</dbReference>
<comment type="pathway">
    <text evidence="1 9">Glycan biosynthesis; sucrose metabolism.</text>
</comment>
<evidence type="ECO:0000256" key="8">
    <source>
        <dbReference type="RuleBase" id="RU362110"/>
    </source>
</evidence>
<dbReference type="InterPro" id="IPR013189">
    <property type="entry name" value="Glyco_hydro_32_C"/>
</dbReference>
<dbReference type="InterPro" id="IPR013320">
    <property type="entry name" value="ConA-like_dom_sf"/>
</dbReference>
<dbReference type="SUPFAM" id="SSF75005">
    <property type="entry name" value="Arabinanase/levansucrase/invertase"/>
    <property type="match status" value="1"/>
</dbReference>
<dbReference type="PROSITE" id="PS00609">
    <property type="entry name" value="GLYCOSYL_HYDROL_F32"/>
    <property type="match status" value="1"/>
</dbReference>
<dbReference type="SUPFAM" id="SSF49899">
    <property type="entry name" value="Concanavalin A-like lectins/glucanases"/>
    <property type="match status" value="1"/>
</dbReference>
<dbReference type="SMART" id="SM00640">
    <property type="entry name" value="Glyco_32"/>
    <property type="match status" value="1"/>
</dbReference>
<comment type="subcellular location">
    <subcellularLocation>
        <location evidence="9">Cytoplasm</location>
    </subcellularLocation>
</comment>
<dbReference type="InterPro" id="IPR001362">
    <property type="entry name" value="Glyco_hydro_32"/>
</dbReference>
<dbReference type="CDD" id="cd18623">
    <property type="entry name" value="GH32_ScrB-like"/>
    <property type="match status" value="1"/>
</dbReference>
<keyword evidence="6 8" id="KW-0326">Glycosidase</keyword>
<gene>
    <name evidence="12" type="ORF">A5802_002283</name>
</gene>
<dbReference type="Pfam" id="PF08244">
    <property type="entry name" value="Glyco_hydro_32C"/>
    <property type="match status" value="1"/>
</dbReference>
<evidence type="ECO:0000256" key="1">
    <source>
        <dbReference type="ARBA" id="ARBA00004914"/>
    </source>
</evidence>
<sequence>MNNNFKWTRQLRYQAYQAWPQEYQTLLKEQVAHSPWRLDYHIQPPSGLLNDPNGFSFFNGKWHLFYQAYPMGTVHGLKSWYHLTSKNLVDWQEEGLKLLPSTSYDSHGVYSGSALPVNDKLFLAYTGNVRDENWTRTSYQLGAWMQPNGELSKLTTPLISKPPYGYTQEFRDPQVIFYKDEYLLLLGAQNQNKQGEILVYRSSDLDTWSYAGPLQFTQQSMGFMIECPNLVFIDGKALLLFCPQGLEQSNLEYQNIYPNAYIIGEAYNIETNQLTQPSTLRNLDEGFDLYATQAFNAPDGRALAVSWIGLPEISYPTDPFGWAHCLSIVKELTIENGTLHQRPVKEMSQLRIDPPCSLNQSVSQINTEQNRYEINLEFKENQSGKIHLCSDPMGNNGLILSFDRRHGKMKIDRSLSGEVFAEDYGVTREFTISQEPLSLQIFVDISVVEIFINDGKQTATARIFPSSEQTTLLIECDHAFSGTLWKLRKMNE</sequence>
<evidence type="ECO:0000259" key="11">
    <source>
        <dbReference type="Pfam" id="PF08244"/>
    </source>
</evidence>
<comment type="similarity">
    <text evidence="2 8">Belongs to the glycosyl hydrolase 32 family.</text>
</comment>
<dbReference type="InterPro" id="IPR013148">
    <property type="entry name" value="Glyco_hydro_32_N"/>
</dbReference>
<name>A0A1I4PLD7_ENTMU</name>
<evidence type="ECO:0000313" key="12">
    <source>
        <dbReference type="EMBL" id="OTP28541.1"/>
    </source>
</evidence>
<dbReference type="InterPro" id="IPR023296">
    <property type="entry name" value="Glyco_hydro_beta-prop_sf"/>
</dbReference>
<dbReference type="PANTHER" id="PTHR43101:SF1">
    <property type="entry name" value="BETA-FRUCTOSIDASE"/>
    <property type="match status" value="1"/>
</dbReference>
<dbReference type="InterPro" id="IPR006232">
    <property type="entry name" value="Suc6P_hydrolase"/>
</dbReference>
<comment type="catalytic activity">
    <reaction evidence="8">
        <text>Hydrolysis of terminal non-reducing beta-D-fructofuranoside residues in beta-D-fructofuranosides.</text>
        <dbReference type="EC" id="3.2.1.26"/>
    </reaction>
</comment>
<dbReference type="UniPathway" id="UPA00238"/>
<protein>
    <recommendedName>
        <fullName evidence="4 8">Sucrose-6-phosphate hydrolase</fullName>
        <ecNumber evidence="3 8">3.2.1.26</ecNumber>
    </recommendedName>
    <alternativeName>
        <fullName evidence="7 9">Invertase</fullName>
    </alternativeName>
</protein>
<dbReference type="InterPro" id="IPR051214">
    <property type="entry name" value="GH32_Enzymes"/>
</dbReference>